<dbReference type="InterPro" id="IPR003594">
    <property type="entry name" value="HATPase_dom"/>
</dbReference>
<evidence type="ECO:0000256" key="4">
    <source>
        <dbReference type="ARBA" id="ARBA00022553"/>
    </source>
</evidence>
<organism evidence="13 14">
    <name type="scientific">Campylobacter majalis</name>
    <dbReference type="NCBI Taxonomy" id="2790656"/>
    <lineage>
        <taxon>Bacteria</taxon>
        <taxon>Pseudomonadati</taxon>
        <taxon>Campylobacterota</taxon>
        <taxon>Epsilonproteobacteria</taxon>
        <taxon>Campylobacterales</taxon>
        <taxon>Campylobacteraceae</taxon>
        <taxon>Campylobacter</taxon>
    </lineage>
</organism>
<sequence length="440" mass="49471">MLPEKSLRTRFILQLASASMVLIAIVSVMLYYYIRVTILESVVLELTYEAKAIISQPHVFNPHFKTEFSIQLPNASVTDVKILPRATHDIKSRFVYEDKDNRTYIHLHYITATEENYLRLSKDTTLQSNIIRQILIDIIIVNAVSIALVLFYALFLSRMLLVPIKILTKKLGKIDESFLKEIDTNSLPIEFKPLVRGINGLINRIQTFVSYQKELFVGVAHELKTPLAVMKAKNEVTLLKQRESERYIEALKTNNDSINQMNAIIGSVLEIGRQEGAQFEEPVPTDIISFIQKLGNNFAILARVENKDVSLELKPKNLNMNLQQSLLTHVLQNFIQNAIKFSPQNSTIIVKTRIENRNFIIEVIDSGIGIDESKDLFAPFKRYGDKGGTGLGLFLAKGAAQALGGKISIKNRTDSNGAIATLVMPIKKLGKKNGKTNSSN</sequence>
<dbReference type="Gene3D" id="3.30.565.10">
    <property type="entry name" value="Histidine kinase-like ATPase, C-terminal domain"/>
    <property type="match status" value="1"/>
</dbReference>
<keyword evidence="8 11" id="KW-1133">Transmembrane helix</keyword>
<evidence type="ECO:0000256" key="5">
    <source>
        <dbReference type="ARBA" id="ARBA00022679"/>
    </source>
</evidence>
<dbReference type="SUPFAM" id="SSF55874">
    <property type="entry name" value="ATPase domain of HSP90 chaperone/DNA topoisomerase II/histidine kinase"/>
    <property type="match status" value="1"/>
</dbReference>
<reference evidence="13 14" key="1">
    <citation type="submission" date="2020-11" db="EMBL/GenBank/DDBJ databases">
        <authorList>
            <person name="Peeters C."/>
        </authorList>
    </citation>
    <scope>NUCLEOTIDE SEQUENCE [LARGE SCALE GENOMIC DNA]</scope>
    <source>
        <strain evidence="13 14">LMG 7974</strain>
    </source>
</reference>
<evidence type="ECO:0000256" key="8">
    <source>
        <dbReference type="ARBA" id="ARBA00022989"/>
    </source>
</evidence>
<dbReference type="Gene3D" id="1.10.287.130">
    <property type="match status" value="1"/>
</dbReference>
<dbReference type="InterPro" id="IPR004358">
    <property type="entry name" value="Sig_transdc_His_kin-like_C"/>
</dbReference>
<keyword evidence="14" id="KW-1185">Reference proteome</keyword>
<evidence type="ECO:0000256" key="9">
    <source>
        <dbReference type="ARBA" id="ARBA00023012"/>
    </source>
</evidence>
<dbReference type="InterPro" id="IPR036097">
    <property type="entry name" value="HisK_dim/P_sf"/>
</dbReference>
<keyword evidence="6 11" id="KW-0812">Transmembrane</keyword>
<feature type="transmembrane region" description="Helical" evidence="11">
    <location>
        <begin position="130"/>
        <end position="155"/>
    </location>
</feature>
<gene>
    <name evidence="13" type="primary">sasA_2</name>
    <name evidence="13" type="ORF">LMG7974_00490</name>
</gene>
<keyword evidence="5 13" id="KW-0808">Transferase</keyword>
<dbReference type="Pfam" id="PF02518">
    <property type="entry name" value="HATPase_c"/>
    <property type="match status" value="1"/>
</dbReference>
<evidence type="ECO:0000256" key="2">
    <source>
        <dbReference type="ARBA" id="ARBA00004141"/>
    </source>
</evidence>
<keyword evidence="10 11" id="KW-0472">Membrane</keyword>
<evidence type="ECO:0000256" key="11">
    <source>
        <dbReference type="SAM" id="Phobius"/>
    </source>
</evidence>
<feature type="transmembrane region" description="Helical" evidence="11">
    <location>
        <begin position="12"/>
        <end position="34"/>
    </location>
</feature>
<dbReference type="PANTHER" id="PTHR45436:SF15">
    <property type="entry name" value="SENSOR HISTIDINE KINASE CUSS"/>
    <property type="match status" value="1"/>
</dbReference>
<dbReference type="SMART" id="SM00388">
    <property type="entry name" value="HisKA"/>
    <property type="match status" value="1"/>
</dbReference>
<dbReference type="InterPro" id="IPR003661">
    <property type="entry name" value="HisK_dim/P_dom"/>
</dbReference>
<dbReference type="PANTHER" id="PTHR45436">
    <property type="entry name" value="SENSOR HISTIDINE KINASE YKOH"/>
    <property type="match status" value="1"/>
</dbReference>
<dbReference type="EMBL" id="CAJHOF010000003">
    <property type="protein sequence ID" value="CAD7287611.1"/>
    <property type="molecule type" value="Genomic_DNA"/>
</dbReference>
<dbReference type="PROSITE" id="PS50109">
    <property type="entry name" value="HIS_KIN"/>
    <property type="match status" value="1"/>
</dbReference>
<dbReference type="Proteomes" id="UP000789803">
    <property type="component" value="Unassembled WGS sequence"/>
</dbReference>
<evidence type="ECO:0000256" key="7">
    <source>
        <dbReference type="ARBA" id="ARBA00022777"/>
    </source>
</evidence>
<feature type="domain" description="Histidine kinase" evidence="12">
    <location>
        <begin position="218"/>
        <end position="428"/>
    </location>
</feature>
<dbReference type="GO" id="GO:0016740">
    <property type="term" value="F:transferase activity"/>
    <property type="evidence" value="ECO:0007669"/>
    <property type="project" value="UniProtKB-KW"/>
</dbReference>
<evidence type="ECO:0000313" key="13">
    <source>
        <dbReference type="EMBL" id="CAD7287611.1"/>
    </source>
</evidence>
<comment type="subcellular location">
    <subcellularLocation>
        <location evidence="2">Membrane</location>
        <topology evidence="2">Multi-pass membrane protein</topology>
    </subcellularLocation>
</comment>
<keyword evidence="9" id="KW-0902">Two-component regulatory system</keyword>
<dbReference type="SMART" id="SM00387">
    <property type="entry name" value="HATPase_c"/>
    <property type="match status" value="1"/>
</dbReference>
<evidence type="ECO:0000256" key="1">
    <source>
        <dbReference type="ARBA" id="ARBA00000085"/>
    </source>
</evidence>
<dbReference type="InterPro" id="IPR036890">
    <property type="entry name" value="HATPase_C_sf"/>
</dbReference>
<dbReference type="PRINTS" id="PR00344">
    <property type="entry name" value="BCTRLSENSOR"/>
</dbReference>
<dbReference type="InterPro" id="IPR005467">
    <property type="entry name" value="His_kinase_dom"/>
</dbReference>
<keyword evidence="7" id="KW-0418">Kinase</keyword>
<evidence type="ECO:0000259" key="12">
    <source>
        <dbReference type="PROSITE" id="PS50109"/>
    </source>
</evidence>
<comment type="caution">
    <text evidence="13">The sequence shown here is derived from an EMBL/GenBank/DDBJ whole genome shotgun (WGS) entry which is preliminary data.</text>
</comment>
<evidence type="ECO:0000256" key="10">
    <source>
        <dbReference type="ARBA" id="ARBA00023136"/>
    </source>
</evidence>
<comment type="catalytic activity">
    <reaction evidence="1">
        <text>ATP + protein L-histidine = ADP + protein N-phospho-L-histidine.</text>
        <dbReference type="EC" id="2.7.13.3"/>
    </reaction>
</comment>
<proteinExistence type="predicted"/>
<protein>
    <recommendedName>
        <fullName evidence="3">histidine kinase</fullName>
        <ecNumber evidence="3">2.7.13.3</ecNumber>
    </recommendedName>
</protein>
<dbReference type="CDD" id="cd00082">
    <property type="entry name" value="HisKA"/>
    <property type="match status" value="1"/>
</dbReference>
<dbReference type="SUPFAM" id="SSF47384">
    <property type="entry name" value="Homodimeric domain of signal transducing histidine kinase"/>
    <property type="match status" value="1"/>
</dbReference>
<evidence type="ECO:0000313" key="14">
    <source>
        <dbReference type="Proteomes" id="UP000789803"/>
    </source>
</evidence>
<dbReference type="Pfam" id="PF00512">
    <property type="entry name" value="HisKA"/>
    <property type="match status" value="1"/>
</dbReference>
<accession>A0ABM8Q3Z4</accession>
<evidence type="ECO:0000256" key="6">
    <source>
        <dbReference type="ARBA" id="ARBA00022692"/>
    </source>
</evidence>
<dbReference type="InterPro" id="IPR050428">
    <property type="entry name" value="TCS_sensor_his_kinase"/>
</dbReference>
<name>A0ABM8Q3Z4_9BACT</name>
<keyword evidence="4" id="KW-0597">Phosphoprotein</keyword>
<evidence type="ECO:0000256" key="3">
    <source>
        <dbReference type="ARBA" id="ARBA00012438"/>
    </source>
</evidence>
<dbReference type="EC" id="2.7.13.3" evidence="3"/>